<organism evidence="2">
    <name type="scientific">uncultured bacterium</name>
    <name type="common">gcode 4</name>
    <dbReference type="NCBI Taxonomy" id="1234023"/>
    <lineage>
        <taxon>Bacteria</taxon>
        <taxon>environmental samples</taxon>
    </lineage>
</organism>
<dbReference type="Pfam" id="PF13649">
    <property type="entry name" value="Methyltransf_25"/>
    <property type="match status" value="1"/>
</dbReference>
<dbReference type="AlphaFoldDB" id="K1XXK2"/>
<comment type="caution">
    <text evidence="2">The sequence shown here is derived from an EMBL/GenBank/DDBJ whole genome shotgun (WGS) entry which is preliminary data.</text>
</comment>
<evidence type="ECO:0000259" key="1">
    <source>
        <dbReference type="Pfam" id="PF13649"/>
    </source>
</evidence>
<reference evidence="2" key="1">
    <citation type="journal article" date="2012" name="Science">
        <title>Fermentation, hydrogen, and sulfur metabolism in multiple uncultivated bacterial phyla.</title>
        <authorList>
            <person name="Wrighton K.C."/>
            <person name="Thomas B.C."/>
            <person name="Sharon I."/>
            <person name="Miller C.S."/>
            <person name="Castelle C.J."/>
            <person name="VerBerkmoes N.C."/>
            <person name="Wilkins M.J."/>
            <person name="Hettich R.L."/>
            <person name="Lipton M.S."/>
            <person name="Williams K.H."/>
            <person name="Long P.E."/>
            <person name="Banfield J.F."/>
        </authorList>
    </citation>
    <scope>NUCLEOTIDE SEQUENCE [LARGE SCALE GENOMIC DNA]</scope>
</reference>
<protein>
    <recommendedName>
        <fullName evidence="1">Methyltransferase domain-containing protein</fullName>
    </recommendedName>
</protein>
<evidence type="ECO:0000313" key="2">
    <source>
        <dbReference type="EMBL" id="EKD25088.1"/>
    </source>
</evidence>
<feature type="domain" description="Methyltransferase" evidence="1">
    <location>
        <begin position="21"/>
        <end position="97"/>
    </location>
</feature>
<dbReference type="InterPro" id="IPR041698">
    <property type="entry name" value="Methyltransf_25"/>
</dbReference>
<name>K1XXK2_9BACT</name>
<dbReference type="EMBL" id="AMFJ01036127">
    <property type="protein sequence ID" value="EKD25088.1"/>
    <property type="molecule type" value="Genomic_DNA"/>
</dbReference>
<gene>
    <name evidence="2" type="ORF">ACD_80C00120G0007</name>
</gene>
<sequence length="181" mass="21714">MFDILEEIKNIIITENIKSALDLWAGRGQLSLFCANQWIKTVAIDNEKSLQWQFDKNLLNNKNIEYISENIEDYLTKNNETFDLVLLMNVIAFIKKDIFLTDIIQKITHIINKKWYLFFSFFFDDDPTMQSPNISFYTFDDFVFLKKNFEIIKKIDMRKDDLHKPHGAHKHHIWYIIAKKK</sequence>
<proteinExistence type="predicted"/>
<dbReference type="SUPFAM" id="SSF53335">
    <property type="entry name" value="S-adenosyl-L-methionine-dependent methyltransferases"/>
    <property type="match status" value="1"/>
</dbReference>
<accession>K1XXK2</accession>
<dbReference type="Gene3D" id="3.40.50.150">
    <property type="entry name" value="Vaccinia Virus protein VP39"/>
    <property type="match status" value="1"/>
</dbReference>
<dbReference type="InterPro" id="IPR029063">
    <property type="entry name" value="SAM-dependent_MTases_sf"/>
</dbReference>